<organism evidence="9 10">
    <name type="scientific">Papiliotrema laurentii</name>
    <name type="common">Cryptococcus laurentii</name>
    <dbReference type="NCBI Taxonomy" id="5418"/>
    <lineage>
        <taxon>Eukaryota</taxon>
        <taxon>Fungi</taxon>
        <taxon>Dikarya</taxon>
        <taxon>Basidiomycota</taxon>
        <taxon>Agaricomycotina</taxon>
        <taxon>Tremellomycetes</taxon>
        <taxon>Tremellales</taxon>
        <taxon>Rhynchogastremaceae</taxon>
        <taxon>Papiliotrema</taxon>
    </lineage>
</organism>
<dbReference type="InterPro" id="IPR051728">
    <property type="entry name" value="RING-FYVE_E3_ubiquitin-ligase"/>
</dbReference>
<proteinExistence type="predicted"/>
<dbReference type="SUPFAM" id="SSF68906">
    <property type="entry name" value="SAP domain"/>
    <property type="match status" value="1"/>
</dbReference>
<feature type="compositionally biased region" description="Pro residues" evidence="6">
    <location>
        <begin position="231"/>
        <end position="262"/>
    </location>
</feature>
<dbReference type="GO" id="GO:0005886">
    <property type="term" value="C:plasma membrane"/>
    <property type="evidence" value="ECO:0007669"/>
    <property type="project" value="UniProtKB-SubCell"/>
</dbReference>
<dbReference type="SUPFAM" id="SSF57903">
    <property type="entry name" value="FYVE/PHD zinc finger"/>
    <property type="match status" value="1"/>
</dbReference>
<feature type="compositionally biased region" description="Low complexity" evidence="6">
    <location>
        <begin position="217"/>
        <end position="230"/>
    </location>
</feature>
<gene>
    <name evidence="9" type="ORF">DB88DRAFT_486383</name>
</gene>
<dbReference type="InterPro" id="IPR001841">
    <property type="entry name" value="Znf_RING"/>
</dbReference>
<dbReference type="Gene3D" id="3.30.40.10">
    <property type="entry name" value="Zinc/RING finger domain, C3HC4 (zinc finger)"/>
    <property type="match status" value="2"/>
</dbReference>
<dbReference type="PROSITE" id="PS50089">
    <property type="entry name" value="ZF_RING_2"/>
    <property type="match status" value="1"/>
</dbReference>
<dbReference type="AlphaFoldDB" id="A0AAD9FR43"/>
<evidence type="ECO:0008006" key="11">
    <source>
        <dbReference type="Google" id="ProtNLM"/>
    </source>
</evidence>
<dbReference type="Proteomes" id="UP001182556">
    <property type="component" value="Unassembled WGS sequence"/>
</dbReference>
<evidence type="ECO:0000259" key="8">
    <source>
        <dbReference type="PROSITE" id="PS50178"/>
    </source>
</evidence>
<accession>A0AAD9FR43</accession>
<evidence type="ECO:0000256" key="3">
    <source>
        <dbReference type="ARBA" id="ARBA00022771"/>
    </source>
</evidence>
<keyword evidence="4" id="KW-0862">Zinc</keyword>
<evidence type="ECO:0000256" key="1">
    <source>
        <dbReference type="ARBA" id="ARBA00004202"/>
    </source>
</evidence>
<feature type="domain" description="RING-type" evidence="7">
    <location>
        <begin position="379"/>
        <end position="418"/>
    </location>
</feature>
<evidence type="ECO:0000313" key="10">
    <source>
        <dbReference type="Proteomes" id="UP001182556"/>
    </source>
</evidence>
<dbReference type="Pfam" id="PF13920">
    <property type="entry name" value="zf-C3HC4_3"/>
    <property type="match status" value="1"/>
</dbReference>
<dbReference type="PANTHER" id="PTHR14879">
    <property type="entry name" value="CASPASE REGULATOR, RING FINGER DOMAIN-CONTAINING"/>
    <property type="match status" value="1"/>
</dbReference>
<dbReference type="InterPro" id="IPR013083">
    <property type="entry name" value="Znf_RING/FYVE/PHD"/>
</dbReference>
<evidence type="ECO:0000256" key="6">
    <source>
        <dbReference type="SAM" id="MobiDB-lite"/>
    </source>
</evidence>
<feature type="compositionally biased region" description="Pro residues" evidence="6">
    <location>
        <begin position="192"/>
        <end position="216"/>
    </location>
</feature>
<comment type="subcellular location">
    <subcellularLocation>
        <location evidence="1">Cell membrane</location>
        <topology evidence="1">Peripheral membrane protein</topology>
    </subcellularLocation>
</comment>
<comment type="caution">
    <text evidence="9">The sequence shown here is derived from an EMBL/GenBank/DDBJ whole genome shotgun (WGS) entry which is preliminary data.</text>
</comment>
<evidence type="ECO:0000256" key="4">
    <source>
        <dbReference type="ARBA" id="ARBA00022833"/>
    </source>
</evidence>
<dbReference type="InterPro" id="IPR036361">
    <property type="entry name" value="SAP_dom_sf"/>
</dbReference>
<dbReference type="PROSITE" id="PS50178">
    <property type="entry name" value="ZF_FYVE"/>
    <property type="match status" value="1"/>
</dbReference>
<reference evidence="9" key="1">
    <citation type="submission" date="2023-02" db="EMBL/GenBank/DDBJ databases">
        <title>Identification and recombinant expression of a fungal hydrolase from Papiliotrema laurentii that hydrolyzes apple cutin and clears colloidal polyester polyurethane.</title>
        <authorList>
            <consortium name="DOE Joint Genome Institute"/>
            <person name="Roman V.A."/>
            <person name="Bojanowski C."/>
            <person name="Crable B.R."/>
            <person name="Wagner D.N."/>
            <person name="Hung C.S."/>
            <person name="Nadeau L.J."/>
            <person name="Schratz L."/>
            <person name="Haridas S."/>
            <person name="Pangilinan J."/>
            <person name="Lipzen A."/>
            <person name="Na H."/>
            <person name="Yan M."/>
            <person name="Ng V."/>
            <person name="Grigoriev I.V."/>
            <person name="Spatafora J.W."/>
            <person name="Barlow D."/>
            <person name="Biffinger J."/>
            <person name="Kelley-Loughnane N."/>
            <person name="Varaljay V.A."/>
            <person name="Crookes-Goodson W.J."/>
        </authorList>
    </citation>
    <scope>NUCLEOTIDE SEQUENCE</scope>
    <source>
        <strain evidence="9">5307AH</strain>
    </source>
</reference>
<dbReference type="InterPro" id="IPR000306">
    <property type="entry name" value="Znf_FYVE"/>
</dbReference>
<dbReference type="InterPro" id="IPR011011">
    <property type="entry name" value="Znf_FYVE_PHD"/>
</dbReference>
<evidence type="ECO:0000256" key="2">
    <source>
        <dbReference type="ARBA" id="ARBA00022723"/>
    </source>
</evidence>
<dbReference type="PANTHER" id="PTHR14879:SF5">
    <property type="entry name" value="RING-TYPE DOMAIN-CONTAINING PROTEIN"/>
    <property type="match status" value="1"/>
</dbReference>
<feature type="compositionally biased region" description="Basic and acidic residues" evidence="6">
    <location>
        <begin position="350"/>
        <end position="365"/>
    </location>
</feature>
<feature type="region of interest" description="Disordered" evidence="6">
    <location>
        <begin position="334"/>
        <end position="367"/>
    </location>
</feature>
<dbReference type="SMART" id="SM00184">
    <property type="entry name" value="RING"/>
    <property type="match status" value="2"/>
</dbReference>
<name>A0AAD9FR43_PAPLA</name>
<keyword evidence="2" id="KW-0479">Metal-binding</keyword>
<dbReference type="Pfam" id="PF01363">
    <property type="entry name" value="FYVE"/>
    <property type="match status" value="1"/>
</dbReference>
<dbReference type="InterPro" id="IPR017455">
    <property type="entry name" value="Znf_FYVE-rel"/>
</dbReference>
<keyword evidence="10" id="KW-1185">Reference proteome</keyword>
<keyword evidence="3 5" id="KW-0863">Zinc-finger</keyword>
<feature type="region of interest" description="Disordered" evidence="6">
    <location>
        <begin position="173"/>
        <end position="262"/>
    </location>
</feature>
<evidence type="ECO:0000259" key="7">
    <source>
        <dbReference type="PROSITE" id="PS50089"/>
    </source>
</evidence>
<sequence length="433" mass="47577">MAASTDVPPRGMPILSGPPPVIESSACRQCAKQFNPLWRRSHACGHCGYEYCSSCLSDGQALMPRRADQSASSGPFSAIKEELGIGSSKNVGGGYEVESVCLHCLSMLQVTSAPLQILRGLPVKRLKEYLAAYNIDCKGPKEKEDFVQAVVRARDPLTGCLSPEAESYYRRKSVPKFHPDPPLNNNATNNHRPPPAAARPPPPPNHFRPAPQPSYRPAPSQQQYRPAPQYYRPPPPPQQARPPRPTPAPAPRSPPAASKPPPVPTILSLVPLPKSYLSNLSIGTLKAILYENHVRVDFKQVLEKEELINRVDELIRDERKRLERQRIEEERLAAEAKGETVKPSSPVNGEEAKASAEGEETEVKKVPTGPLPEVDRGLCVVCQDEEATLAVVDCGHLAMCAPCSDLVMATSQECPLCRTRIVTPQRLIRIYRV</sequence>
<dbReference type="GO" id="GO:0008270">
    <property type="term" value="F:zinc ion binding"/>
    <property type="evidence" value="ECO:0007669"/>
    <property type="project" value="UniProtKB-KW"/>
</dbReference>
<evidence type="ECO:0000313" key="9">
    <source>
        <dbReference type="EMBL" id="KAK1924674.1"/>
    </source>
</evidence>
<dbReference type="SUPFAM" id="SSF57850">
    <property type="entry name" value="RING/U-box"/>
    <property type="match status" value="1"/>
</dbReference>
<evidence type="ECO:0000256" key="5">
    <source>
        <dbReference type="PROSITE-ProRule" id="PRU00175"/>
    </source>
</evidence>
<protein>
    <recommendedName>
        <fullName evidence="11">RING-type domain-containing protein</fullName>
    </recommendedName>
</protein>
<feature type="domain" description="FYVE-type" evidence="8">
    <location>
        <begin position="21"/>
        <end position="109"/>
    </location>
</feature>
<dbReference type="EMBL" id="JAODAN010000004">
    <property type="protein sequence ID" value="KAK1924674.1"/>
    <property type="molecule type" value="Genomic_DNA"/>
</dbReference>